<dbReference type="PATRIC" id="fig|269796.9.peg.108"/>
<accession>Q2RYD2</accession>
<evidence type="ECO:0000259" key="1">
    <source>
        <dbReference type="Pfam" id="PF01370"/>
    </source>
</evidence>
<dbReference type="EMBL" id="CP000230">
    <property type="protein sequence ID" value="ABC20863.1"/>
    <property type="molecule type" value="Genomic_DNA"/>
</dbReference>
<dbReference type="EC" id="1.1.1.219" evidence="2"/>
<dbReference type="STRING" id="269796.Rru_A0058"/>
<keyword evidence="2" id="KW-0560">Oxidoreductase</keyword>
<protein>
    <submittedName>
        <fullName evidence="2">Dihydrokaempferol 4-reductase</fullName>
        <ecNumber evidence="2">1.1.1.219</ecNumber>
    </submittedName>
</protein>
<sequence length="333" mass="35721">MTVLVTGASGFVGAAVVRALLARGQNVRALVRDTSPRRNLEGLPLETVIGDLTDTASLRAAARGVDALYHVAADYRLWTLDPPAMFRANVEGSVAVIRAAAEAGAKRIVYTSSVAVIKPKADGTPADETTPTLASDMIGPYKLSKFEAERAVQRLITNEGAPVVIVNPSTPIGPRDIKPTPTGRMIVEAALGKMPAYVDTGLNVAHVEDVAEGHLLAFDRGEIGERYILGGEDMSLRDILFTIARLTGGKPPRVSLPHGLIVPLAWAVETLARLRRSETEPFVTLDGLRMARKHMFFSSAKARTALGYAPRPAEQALADALVWFRANGFLDPR</sequence>
<gene>
    <name evidence="2" type="ordered locus">Rru_A0058</name>
</gene>
<dbReference type="PANTHER" id="PTHR48079:SF6">
    <property type="entry name" value="NAD(P)-BINDING DOMAIN-CONTAINING PROTEIN-RELATED"/>
    <property type="match status" value="1"/>
</dbReference>
<dbReference type="RefSeq" id="WP_011387819.1">
    <property type="nucleotide sequence ID" value="NC_007643.1"/>
</dbReference>
<organism evidence="2 3">
    <name type="scientific">Rhodospirillum rubrum (strain ATCC 11170 / ATH 1.1.1 / DSM 467 / LMG 4362 / NCIMB 8255 / S1)</name>
    <dbReference type="NCBI Taxonomy" id="269796"/>
    <lineage>
        <taxon>Bacteria</taxon>
        <taxon>Pseudomonadati</taxon>
        <taxon>Pseudomonadota</taxon>
        <taxon>Alphaproteobacteria</taxon>
        <taxon>Rhodospirillales</taxon>
        <taxon>Rhodospirillaceae</taxon>
        <taxon>Rhodospirillum</taxon>
    </lineage>
</organism>
<keyword evidence="3" id="KW-1185">Reference proteome</keyword>
<dbReference type="GO" id="GO:0005737">
    <property type="term" value="C:cytoplasm"/>
    <property type="evidence" value="ECO:0007669"/>
    <property type="project" value="TreeGrafter"/>
</dbReference>
<dbReference type="InterPro" id="IPR036291">
    <property type="entry name" value="NAD(P)-bd_dom_sf"/>
</dbReference>
<dbReference type="NCBIfam" id="TIGR03466">
    <property type="entry name" value="HpnA"/>
    <property type="match status" value="1"/>
</dbReference>
<dbReference type="Proteomes" id="UP000001929">
    <property type="component" value="Chromosome"/>
</dbReference>
<dbReference type="PANTHER" id="PTHR48079">
    <property type="entry name" value="PROTEIN YEEZ"/>
    <property type="match status" value="1"/>
</dbReference>
<dbReference type="InterPro" id="IPR017829">
    <property type="entry name" value="Hopanoid-assoc_sugar_epimerase"/>
</dbReference>
<dbReference type="SMR" id="Q2RYD2"/>
<reference evidence="2 3" key="1">
    <citation type="journal article" date="2011" name="Stand. Genomic Sci.">
        <title>Complete genome sequence of Rhodospirillum rubrum type strain (S1).</title>
        <authorList>
            <person name="Munk A.C."/>
            <person name="Copeland A."/>
            <person name="Lucas S."/>
            <person name="Lapidus A."/>
            <person name="Del Rio T.G."/>
            <person name="Barry K."/>
            <person name="Detter J.C."/>
            <person name="Hammon N."/>
            <person name="Israni S."/>
            <person name="Pitluck S."/>
            <person name="Brettin T."/>
            <person name="Bruce D."/>
            <person name="Han C."/>
            <person name="Tapia R."/>
            <person name="Gilna P."/>
            <person name="Schmutz J."/>
            <person name="Larimer F."/>
            <person name="Land M."/>
            <person name="Kyrpides N.C."/>
            <person name="Mavromatis K."/>
            <person name="Richardson P."/>
            <person name="Rohde M."/>
            <person name="Goker M."/>
            <person name="Klenk H.P."/>
            <person name="Zhang Y."/>
            <person name="Roberts G.P."/>
            <person name="Reslewic S."/>
            <person name="Schwartz D.C."/>
        </authorList>
    </citation>
    <scope>NUCLEOTIDE SEQUENCE [LARGE SCALE GENOMIC DNA]</scope>
    <source>
        <strain evidence="3">ATCC 11170 / ATH 1.1.1 / DSM 467 / LMG 4362 / NCIMB 8255 / S1</strain>
    </source>
</reference>
<dbReference type="AlphaFoldDB" id="Q2RYD2"/>
<dbReference type="KEGG" id="rru:Rru_A0058"/>
<evidence type="ECO:0000313" key="2">
    <source>
        <dbReference type="EMBL" id="ABC20863.1"/>
    </source>
</evidence>
<dbReference type="HOGENOM" id="CLU_007383_6_0_5"/>
<feature type="domain" description="NAD-dependent epimerase/dehydratase" evidence="1">
    <location>
        <begin position="3"/>
        <end position="230"/>
    </location>
</feature>
<name>Q2RYD2_RHORT</name>
<evidence type="ECO:0000313" key="3">
    <source>
        <dbReference type="Proteomes" id="UP000001929"/>
    </source>
</evidence>
<dbReference type="SUPFAM" id="SSF51735">
    <property type="entry name" value="NAD(P)-binding Rossmann-fold domains"/>
    <property type="match status" value="1"/>
</dbReference>
<dbReference type="InterPro" id="IPR001509">
    <property type="entry name" value="Epimerase_deHydtase"/>
</dbReference>
<dbReference type="CDD" id="cd05228">
    <property type="entry name" value="AR_FR_like_1_SDR_e"/>
    <property type="match status" value="1"/>
</dbReference>
<dbReference type="Pfam" id="PF01370">
    <property type="entry name" value="Epimerase"/>
    <property type="match status" value="1"/>
</dbReference>
<dbReference type="GO" id="GO:0045552">
    <property type="term" value="F:dihydroflavanol 4-reductase activity"/>
    <property type="evidence" value="ECO:0007669"/>
    <property type="project" value="UniProtKB-EC"/>
</dbReference>
<dbReference type="PhylomeDB" id="Q2RYD2"/>
<dbReference type="Gene3D" id="3.40.50.720">
    <property type="entry name" value="NAD(P)-binding Rossmann-like Domain"/>
    <property type="match status" value="1"/>
</dbReference>
<proteinExistence type="predicted"/>
<dbReference type="InterPro" id="IPR051783">
    <property type="entry name" value="NAD(P)-dependent_oxidoreduct"/>
</dbReference>
<dbReference type="eggNOG" id="COG0451">
    <property type="taxonomic scope" value="Bacteria"/>
</dbReference>
<dbReference type="GO" id="GO:0004029">
    <property type="term" value="F:aldehyde dehydrogenase (NAD+) activity"/>
    <property type="evidence" value="ECO:0007669"/>
    <property type="project" value="TreeGrafter"/>
</dbReference>
<dbReference type="EnsemblBacteria" id="ABC20863">
    <property type="protein sequence ID" value="ABC20863"/>
    <property type="gene ID" value="Rru_A0058"/>
</dbReference>